<feature type="transmembrane region" description="Helical" evidence="2">
    <location>
        <begin position="48"/>
        <end position="70"/>
    </location>
</feature>
<accession>A0A0S4ISN8</accession>
<dbReference type="OrthoDB" id="776842at2759"/>
<dbReference type="PANTHER" id="PTHR47988">
    <property type="entry name" value="SOMATIC EMBRYOGENESIS RECEPTOR KINASE 1"/>
    <property type="match status" value="1"/>
</dbReference>
<evidence type="ECO:0000313" key="3">
    <source>
        <dbReference type="EMBL" id="CUE72550.1"/>
    </source>
</evidence>
<gene>
    <name evidence="3" type="ORF">BSAL_54260</name>
</gene>
<keyword evidence="4" id="KW-1185">Reference proteome</keyword>
<keyword evidence="2" id="KW-1133">Transmembrane helix</keyword>
<dbReference type="Gene3D" id="3.80.10.10">
    <property type="entry name" value="Ribonuclease Inhibitor"/>
    <property type="match status" value="1"/>
</dbReference>
<organism evidence="3 4">
    <name type="scientific">Bodo saltans</name>
    <name type="common">Flagellated protozoan</name>
    <dbReference type="NCBI Taxonomy" id="75058"/>
    <lineage>
        <taxon>Eukaryota</taxon>
        <taxon>Discoba</taxon>
        <taxon>Euglenozoa</taxon>
        <taxon>Kinetoplastea</taxon>
        <taxon>Metakinetoplastina</taxon>
        <taxon>Eubodonida</taxon>
        <taxon>Bodonidae</taxon>
        <taxon>Bodo</taxon>
    </lineage>
</organism>
<evidence type="ECO:0000256" key="2">
    <source>
        <dbReference type="SAM" id="Phobius"/>
    </source>
</evidence>
<dbReference type="EMBL" id="CYKH01000130">
    <property type="protein sequence ID" value="CUE72550.1"/>
    <property type="molecule type" value="Genomic_DNA"/>
</dbReference>
<reference evidence="4" key="1">
    <citation type="submission" date="2015-09" db="EMBL/GenBank/DDBJ databases">
        <authorList>
            <consortium name="Pathogen Informatics"/>
        </authorList>
    </citation>
    <scope>NUCLEOTIDE SEQUENCE [LARGE SCALE GENOMIC DNA]</scope>
    <source>
        <strain evidence="4">Lake Konstanz</strain>
    </source>
</reference>
<protein>
    <submittedName>
        <fullName evidence="3">GP46-like surface antigen, putative</fullName>
    </submittedName>
</protein>
<keyword evidence="1" id="KW-0732">Signal</keyword>
<dbReference type="AlphaFoldDB" id="A0A0S4ISN8"/>
<name>A0A0S4ISN8_BODSA</name>
<dbReference type="VEuPathDB" id="TriTrypDB:BSAL_54260"/>
<evidence type="ECO:0000256" key="1">
    <source>
        <dbReference type="ARBA" id="ARBA00022729"/>
    </source>
</evidence>
<dbReference type="InterPro" id="IPR032675">
    <property type="entry name" value="LRR_dom_sf"/>
</dbReference>
<dbReference type="SUPFAM" id="SSF52058">
    <property type="entry name" value="L domain-like"/>
    <property type="match status" value="1"/>
</dbReference>
<keyword evidence="2" id="KW-0812">Transmembrane</keyword>
<keyword evidence="2" id="KW-0472">Membrane</keyword>
<proteinExistence type="predicted"/>
<evidence type="ECO:0000313" key="4">
    <source>
        <dbReference type="Proteomes" id="UP000051952"/>
    </source>
</evidence>
<dbReference type="Proteomes" id="UP000051952">
    <property type="component" value="Unassembled WGS sequence"/>
</dbReference>
<sequence length="201" mass="22749">MKLCLRNVSMFPFFFHVGEGFRRELQFRCAPSRTIVTRSPQTTRQSRFLFLVLMAALTVALLLSLNVILVSNACDCQSYRAPLLALYDSAGGPHWRNAWDLNLEVCDWFGVNCKLFGIYMINLTQQQLTGTLPGASFTDSIGGLERLILSSNNLTGTIPPQYGNITSLWKLEQRYVIHSASQFSYRHATTIVRQFYSAEAH</sequence>